<dbReference type="AlphaFoldDB" id="A0A9W7MQZ6"/>
<keyword evidence="3" id="KW-1185">Reference proteome</keyword>
<feature type="coiled-coil region" evidence="1">
    <location>
        <begin position="36"/>
        <end position="63"/>
    </location>
</feature>
<evidence type="ECO:0000313" key="3">
    <source>
        <dbReference type="Proteomes" id="UP001165190"/>
    </source>
</evidence>
<reference evidence="2" key="1">
    <citation type="submission" date="2023-05" db="EMBL/GenBank/DDBJ databases">
        <title>Genome and transcriptome analyses reveal genes involved in the formation of fine ridges on petal epidermal cells in Hibiscus trionum.</title>
        <authorList>
            <person name="Koshimizu S."/>
            <person name="Masuda S."/>
            <person name="Ishii T."/>
            <person name="Shirasu K."/>
            <person name="Hoshino A."/>
            <person name="Arita M."/>
        </authorList>
    </citation>
    <scope>NUCLEOTIDE SEQUENCE</scope>
    <source>
        <strain evidence="2">Hamamatsu line</strain>
    </source>
</reference>
<sequence length="112" mass="13380">MSMIFWKHHRFNSIARRKKKATKHDSKVKLRRLIGQSQVRQKLRAVETEFEALREESKLMIQKSVRTQIRLALMFNILRAREEDDLAKAVHFTHLLREIVAEENLQQQTLDS</sequence>
<dbReference type="EMBL" id="BSYR01000061">
    <property type="protein sequence ID" value="GMJ11634.1"/>
    <property type="molecule type" value="Genomic_DNA"/>
</dbReference>
<dbReference type="PANTHER" id="PTHR48248">
    <property type="entry name" value="UVR DOMAIN-CONTAINING PROTEIN"/>
    <property type="match status" value="1"/>
</dbReference>
<keyword evidence="1" id="KW-0175">Coiled coil</keyword>
<name>A0A9W7MQZ6_HIBTR</name>
<dbReference type="Proteomes" id="UP001165190">
    <property type="component" value="Unassembled WGS sequence"/>
</dbReference>
<gene>
    <name evidence="2" type="ORF">HRI_004832600</name>
</gene>
<dbReference type="PANTHER" id="PTHR48248:SF2">
    <property type="match status" value="1"/>
</dbReference>
<accession>A0A9W7MQZ6</accession>
<organism evidence="2 3">
    <name type="scientific">Hibiscus trionum</name>
    <name type="common">Flower of an hour</name>
    <dbReference type="NCBI Taxonomy" id="183268"/>
    <lineage>
        <taxon>Eukaryota</taxon>
        <taxon>Viridiplantae</taxon>
        <taxon>Streptophyta</taxon>
        <taxon>Embryophyta</taxon>
        <taxon>Tracheophyta</taxon>
        <taxon>Spermatophyta</taxon>
        <taxon>Magnoliopsida</taxon>
        <taxon>eudicotyledons</taxon>
        <taxon>Gunneridae</taxon>
        <taxon>Pentapetalae</taxon>
        <taxon>rosids</taxon>
        <taxon>malvids</taxon>
        <taxon>Malvales</taxon>
        <taxon>Malvaceae</taxon>
        <taxon>Malvoideae</taxon>
        <taxon>Hibiscus</taxon>
    </lineage>
</organism>
<protein>
    <submittedName>
        <fullName evidence="2">Uncharacterized protein</fullName>
    </submittedName>
</protein>
<comment type="caution">
    <text evidence="2">The sequence shown here is derived from an EMBL/GenBank/DDBJ whole genome shotgun (WGS) entry which is preliminary data.</text>
</comment>
<dbReference type="OrthoDB" id="974051at2759"/>
<proteinExistence type="predicted"/>
<evidence type="ECO:0000256" key="1">
    <source>
        <dbReference type="SAM" id="Coils"/>
    </source>
</evidence>
<evidence type="ECO:0000313" key="2">
    <source>
        <dbReference type="EMBL" id="GMJ11634.1"/>
    </source>
</evidence>